<dbReference type="Gene3D" id="2.60.40.10">
    <property type="entry name" value="Immunoglobulins"/>
    <property type="match status" value="1"/>
</dbReference>
<dbReference type="GO" id="GO:0001817">
    <property type="term" value="P:regulation of cytokine production"/>
    <property type="evidence" value="ECO:0007669"/>
    <property type="project" value="TreeGrafter"/>
</dbReference>
<evidence type="ECO:0000256" key="1">
    <source>
        <dbReference type="ARBA" id="ARBA00004370"/>
    </source>
</evidence>
<reference evidence="9" key="1">
    <citation type="submission" date="2023-07" db="EMBL/GenBank/DDBJ databases">
        <title>Chromosome-level Genome Assembly of Striped Snakehead (Channa striata).</title>
        <authorList>
            <person name="Liu H."/>
        </authorList>
    </citation>
    <scope>NUCLEOTIDE SEQUENCE</scope>
    <source>
        <strain evidence="9">Gz</strain>
        <tissue evidence="9">Muscle</tissue>
    </source>
</reference>
<evidence type="ECO:0000313" key="9">
    <source>
        <dbReference type="EMBL" id="KAK2861510.1"/>
    </source>
</evidence>
<dbReference type="SMART" id="SM00406">
    <property type="entry name" value="IGv"/>
    <property type="match status" value="1"/>
</dbReference>
<dbReference type="Proteomes" id="UP001187415">
    <property type="component" value="Unassembled WGS sequence"/>
</dbReference>
<evidence type="ECO:0000313" key="10">
    <source>
        <dbReference type="Proteomes" id="UP001187415"/>
    </source>
</evidence>
<dbReference type="EMBL" id="JAUPFM010000001">
    <property type="protein sequence ID" value="KAK2861510.1"/>
    <property type="molecule type" value="Genomic_DNA"/>
</dbReference>
<dbReference type="PROSITE" id="PS50835">
    <property type="entry name" value="IG_LIKE"/>
    <property type="match status" value="1"/>
</dbReference>
<keyword evidence="2 7" id="KW-0732">Signal</keyword>
<dbReference type="AlphaFoldDB" id="A0AA88NNM9"/>
<dbReference type="GO" id="GO:0050863">
    <property type="term" value="P:regulation of T cell activation"/>
    <property type="evidence" value="ECO:0007669"/>
    <property type="project" value="UniProtKB-ARBA"/>
</dbReference>
<feature type="chain" id="PRO_5041668651" description="Ig-like domain-containing protein" evidence="7">
    <location>
        <begin position="21"/>
        <end position="141"/>
    </location>
</feature>
<sequence length="141" mass="15613">MELVPLLCLSLLTLSGSTFADENGAVLVAVEEKSDAILPCSFSSKKNITSMVFDWKKDGHMEVFLYDSGTHYNNGRAGQDEQFKGRVFHFKDELKNGNASIKITNTKMADNGSYTCIFPNQQTSQVTLFVGPDSERFVLTS</sequence>
<keyword evidence="3" id="KW-0472">Membrane</keyword>
<dbReference type="GO" id="GO:0009897">
    <property type="term" value="C:external side of plasma membrane"/>
    <property type="evidence" value="ECO:0007669"/>
    <property type="project" value="TreeGrafter"/>
</dbReference>
<evidence type="ECO:0000256" key="2">
    <source>
        <dbReference type="ARBA" id="ARBA00022729"/>
    </source>
</evidence>
<evidence type="ECO:0000256" key="7">
    <source>
        <dbReference type="SAM" id="SignalP"/>
    </source>
</evidence>
<dbReference type="InterPro" id="IPR007110">
    <property type="entry name" value="Ig-like_dom"/>
</dbReference>
<accession>A0AA88NNM9</accession>
<dbReference type="InterPro" id="IPR036179">
    <property type="entry name" value="Ig-like_dom_sf"/>
</dbReference>
<organism evidence="9 10">
    <name type="scientific">Channa striata</name>
    <name type="common">Snakehead murrel</name>
    <name type="synonym">Ophicephalus striatus</name>
    <dbReference type="NCBI Taxonomy" id="64152"/>
    <lineage>
        <taxon>Eukaryota</taxon>
        <taxon>Metazoa</taxon>
        <taxon>Chordata</taxon>
        <taxon>Craniata</taxon>
        <taxon>Vertebrata</taxon>
        <taxon>Euteleostomi</taxon>
        <taxon>Actinopterygii</taxon>
        <taxon>Neopterygii</taxon>
        <taxon>Teleostei</taxon>
        <taxon>Neoteleostei</taxon>
        <taxon>Acanthomorphata</taxon>
        <taxon>Anabantaria</taxon>
        <taxon>Anabantiformes</taxon>
        <taxon>Channoidei</taxon>
        <taxon>Channidae</taxon>
        <taxon>Channa</taxon>
    </lineage>
</organism>
<feature type="signal peptide" evidence="7">
    <location>
        <begin position="1"/>
        <end position="20"/>
    </location>
</feature>
<evidence type="ECO:0000259" key="8">
    <source>
        <dbReference type="PROSITE" id="PS50835"/>
    </source>
</evidence>
<keyword evidence="5" id="KW-0325">Glycoprotein</keyword>
<comment type="subcellular location">
    <subcellularLocation>
        <location evidence="1">Membrane</location>
    </subcellularLocation>
</comment>
<evidence type="ECO:0000256" key="4">
    <source>
        <dbReference type="ARBA" id="ARBA00023157"/>
    </source>
</evidence>
<dbReference type="PANTHER" id="PTHR24100">
    <property type="entry name" value="BUTYROPHILIN"/>
    <property type="match status" value="1"/>
</dbReference>
<dbReference type="GO" id="GO:1903037">
    <property type="term" value="P:regulation of leukocyte cell-cell adhesion"/>
    <property type="evidence" value="ECO:0007669"/>
    <property type="project" value="UniProtKB-ARBA"/>
</dbReference>
<dbReference type="InterPro" id="IPR003599">
    <property type="entry name" value="Ig_sub"/>
</dbReference>
<dbReference type="GO" id="GO:0050852">
    <property type="term" value="P:T cell receptor signaling pathway"/>
    <property type="evidence" value="ECO:0007669"/>
    <property type="project" value="TreeGrafter"/>
</dbReference>
<keyword evidence="6" id="KW-0393">Immunoglobulin domain</keyword>
<name>A0AA88NNM9_CHASR</name>
<dbReference type="SMART" id="SM00409">
    <property type="entry name" value="IG"/>
    <property type="match status" value="1"/>
</dbReference>
<evidence type="ECO:0000256" key="3">
    <source>
        <dbReference type="ARBA" id="ARBA00023136"/>
    </source>
</evidence>
<dbReference type="Pfam" id="PF07686">
    <property type="entry name" value="V-set"/>
    <property type="match status" value="1"/>
</dbReference>
<gene>
    <name evidence="9" type="ORF">Q5P01_001043</name>
</gene>
<dbReference type="InterPro" id="IPR013106">
    <property type="entry name" value="Ig_V-set"/>
</dbReference>
<dbReference type="GO" id="GO:0005102">
    <property type="term" value="F:signaling receptor binding"/>
    <property type="evidence" value="ECO:0007669"/>
    <property type="project" value="TreeGrafter"/>
</dbReference>
<dbReference type="FunFam" id="2.60.40.10:FF:000142">
    <property type="entry name" value="V-set domain-containing T-cell activation inhibitor 1"/>
    <property type="match status" value="1"/>
</dbReference>
<evidence type="ECO:0000256" key="6">
    <source>
        <dbReference type="ARBA" id="ARBA00023319"/>
    </source>
</evidence>
<feature type="domain" description="Ig-like" evidence="8">
    <location>
        <begin position="5"/>
        <end position="127"/>
    </location>
</feature>
<proteinExistence type="predicted"/>
<dbReference type="InterPro" id="IPR013783">
    <property type="entry name" value="Ig-like_fold"/>
</dbReference>
<keyword evidence="10" id="KW-1185">Reference proteome</keyword>
<dbReference type="PANTHER" id="PTHR24100:SF151">
    <property type="entry name" value="ICOS LIGAND"/>
    <property type="match status" value="1"/>
</dbReference>
<dbReference type="InterPro" id="IPR050504">
    <property type="entry name" value="IgSF_BTN/MOG"/>
</dbReference>
<evidence type="ECO:0000256" key="5">
    <source>
        <dbReference type="ARBA" id="ARBA00023180"/>
    </source>
</evidence>
<comment type="caution">
    <text evidence="9">The sequence shown here is derived from an EMBL/GenBank/DDBJ whole genome shotgun (WGS) entry which is preliminary data.</text>
</comment>
<dbReference type="SUPFAM" id="SSF48726">
    <property type="entry name" value="Immunoglobulin"/>
    <property type="match status" value="1"/>
</dbReference>
<keyword evidence="4" id="KW-1015">Disulfide bond</keyword>
<protein>
    <recommendedName>
        <fullName evidence="8">Ig-like domain-containing protein</fullName>
    </recommendedName>
</protein>